<dbReference type="Pfam" id="PF12728">
    <property type="entry name" value="HTH_17"/>
    <property type="match status" value="1"/>
</dbReference>
<proteinExistence type="predicted"/>
<evidence type="ECO:0000313" key="2">
    <source>
        <dbReference type="EMBL" id="KTW17266.1"/>
    </source>
</evidence>
<sequence length="86" mass="9140">MTTEHDPNGALGASRPLAMRITDAAKMLSIGRTTVYQLINEGTLLTIKVGRRRLILTESIQALCAQPAPAPAFAADASSIAARVRH</sequence>
<dbReference type="PATRIC" id="fig|33051.5.peg.408"/>
<dbReference type="NCBIfam" id="TIGR01764">
    <property type="entry name" value="excise"/>
    <property type="match status" value="1"/>
</dbReference>
<dbReference type="GO" id="GO:0003677">
    <property type="term" value="F:DNA binding"/>
    <property type="evidence" value="ECO:0007669"/>
    <property type="project" value="InterPro"/>
</dbReference>
<protein>
    <recommendedName>
        <fullName evidence="1">Helix-turn-helix domain-containing protein</fullName>
    </recommendedName>
</protein>
<name>A0A147JCI1_9SPHN</name>
<dbReference type="InterPro" id="IPR041657">
    <property type="entry name" value="HTH_17"/>
</dbReference>
<dbReference type="AlphaFoldDB" id="A0A147JCI1"/>
<feature type="domain" description="Helix-turn-helix" evidence="1">
    <location>
        <begin position="19"/>
        <end position="62"/>
    </location>
</feature>
<evidence type="ECO:0000313" key="3">
    <source>
        <dbReference type="Proteomes" id="UP000074410"/>
    </source>
</evidence>
<reference evidence="2 3" key="1">
    <citation type="journal article" date="2016" name="Front. Microbiol.">
        <title>Genomic Resource of Rice Seed Associated Bacteria.</title>
        <authorList>
            <person name="Midha S."/>
            <person name="Bansal K."/>
            <person name="Sharma S."/>
            <person name="Kumar N."/>
            <person name="Patil P.P."/>
            <person name="Chaudhry V."/>
            <person name="Patil P.B."/>
        </authorList>
    </citation>
    <scope>NUCLEOTIDE SEQUENCE [LARGE SCALE GENOMIC DNA]</scope>
    <source>
        <strain evidence="2 3">NS258</strain>
    </source>
</reference>
<organism evidence="2 3">
    <name type="scientific">Sphingomonas sanguinis</name>
    <dbReference type="NCBI Taxonomy" id="33051"/>
    <lineage>
        <taxon>Bacteria</taxon>
        <taxon>Pseudomonadati</taxon>
        <taxon>Pseudomonadota</taxon>
        <taxon>Alphaproteobacteria</taxon>
        <taxon>Sphingomonadales</taxon>
        <taxon>Sphingomonadaceae</taxon>
        <taxon>Sphingomonas</taxon>
    </lineage>
</organism>
<dbReference type="InterPro" id="IPR010093">
    <property type="entry name" value="SinI_DNA-bd"/>
</dbReference>
<evidence type="ECO:0000259" key="1">
    <source>
        <dbReference type="Pfam" id="PF12728"/>
    </source>
</evidence>
<dbReference type="Proteomes" id="UP000074410">
    <property type="component" value="Unassembled WGS sequence"/>
</dbReference>
<comment type="caution">
    <text evidence="2">The sequence shown here is derived from an EMBL/GenBank/DDBJ whole genome shotgun (WGS) entry which is preliminary data.</text>
</comment>
<dbReference type="EMBL" id="LDTC01000012">
    <property type="protein sequence ID" value="KTW17266.1"/>
    <property type="molecule type" value="Genomic_DNA"/>
</dbReference>
<dbReference type="RefSeq" id="WP_058715539.1">
    <property type="nucleotide sequence ID" value="NZ_LDTC01000012.1"/>
</dbReference>
<gene>
    <name evidence="2" type="ORF">NS258_02335</name>
</gene>
<accession>A0A147JCI1</accession>